<keyword evidence="2" id="KW-1185">Reference proteome</keyword>
<reference evidence="1 2" key="1">
    <citation type="journal article" date="2022" name="DNA Res.">
        <title>Chromosomal-level genome assembly of the orchid tree Bauhinia variegata (Leguminosae; Cercidoideae) supports the allotetraploid origin hypothesis of Bauhinia.</title>
        <authorList>
            <person name="Zhong Y."/>
            <person name="Chen Y."/>
            <person name="Zheng D."/>
            <person name="Pang J."/>
            <person name="Liu Y."/>
            <person name="Luo S."/>
            <person name="Meng S."/>
            <person name="Qian L."/>
            <person name="Wei D."/>
            <person name="Dai S."/>
            <person name="Zhou R."/>
        </authorList>
    </citation>
    <scope>NUCLEOTIDE SEQUENCE [LARGE SCALE GENOMIC DNA]</scope>
    <source>
        <strain evidence="1">BV-YZ2020</strain>
    </source>
</reference>
<evidence type="ECO:0000313" key="2">
    <source>
        <dbReference type="Proteomes" id="UP000828941"/>
    </source>
</evidence>
<protein>
    <submittedName>
        <fullName evidence="1">Uncharacterized protein</fullName>
    </submittedName>
</protein>
<organism evidence="1 2">
    <name type="scientific">Bauhinia variegata</name>
    <name type="common">Purple orchid tree</name>
    <name type="synonym">Phanera variegata</name>
    <dbReference type="NCBI Taxonomy" id="167791"/>
    <lineage>
        <taxon>Eukaryota</taxon>
        <taxon>Viridiplantae</taxon>
        <taxon>Streptophyta</taxon>
        <taxon>Embryophyta</taxon>
        <taxon>Tracheophyta</taxon>
        <taxon>Spermatophyta</taxon>
        <taxon>Magnoliopsida</taxon>
        <taxon>eudicotyledons</taxon>
        <taxon>Gunneridae</taxon>
        <taxon>Pentapetalae</taxon>
        <taxon>rosids</taxon>
        <taxon>fabids</taxon>
        <taxon>Fabales</taxon>
        <taxon>Fabaceae</taxon>
        <taxon>Cercidoideae</taxon>
        <taxon>Cercideae</taxon>
        <taxon>Bauhiniinae</taxon>
        <taxon>Bauhinia</taxon>
    </lineage>
</organism>
<sequence length="191" mass="21117">MEIEKVKLEEQVGNRARKGRSRKGCMKGKGGPENALCTYRGVRQRTWGKWVAEIREPNRGARLWLGTFNTSVEAAHAYDEAATKLYGSNAKLNLAPSHNNDPSPSRAPAASSEGIETQMPAEAASPSLFISDQTTSTWVLGLGDIWENLDRQAPTTTNTTPWVTDFTEPNHTIFDQELKDWNGLLQLPFGS</sequence>
<proteinExistence type="predicted"/>
<dbReference type="Proteomes" id="UP000828941">
    <property type="component" value="Chromosome 13"/>
</dbReference>
<dbReference type="EMBL" id="CM039438">
    <property type="protein sequence ID" value="KAI4302002.1"/>
    <property type="molecule type" value="Genomic_DNA"/>
</dbReference>
<accession>A0ACB9KY17</accession>
<name>A0ACB9KY17_BAUVA</name>
<evidence type="ECO:0000313" key="1">
    <source>
        <dbReference type="EMBL" id="KAI4302002.1"/>
    </source>
</evidence>
<gene>
    <name evidence="1" type="ORF">L6164_035226</name>
</gene>
<comment type="caution">
    <text evidence="1">The sequence shown here is derived from an EMBL/GenBank/DDBJ whole genome shotgun (WGS) entry which is preliminary data.</text>
</comment>